<proteinExistence type="predicted"/>
<dbReference type="InterPro" id="IPR009061">
    <property type="entry name" value="DNA-bd_dom_put_sf"/>
</dbReference>
<gene>
    <name evidence="2" type="ORF">ACFFP0_14045</name>
</gene>
<evidence type="ECO:0000259" key="1">
    <source>
        <dbReference type="Pfam" id="PF12728"/>
    </source>
</evidence>
<dbReference type="RefSeq" id="WP_377261693.1">
    <property type="nucleotide sequence ID" value="NZ_JBHMAA010000015.1"/>
</dbReference>
<dbReference type="InterPro" id="IPR041657">
    <property type="entry name" value="HTH_17"/>
</dbReference>
<evidence type="ECO:0000313" key="3">
    <source>
        <dbReference type="Proteomes" id="UP001589692"/>
    </source>
</evidence>
<dbReference type="SUPFAM" id="SSF46955">
    <property type="entry name" value="Putative DNA-binding domain"/>
    <property type="match status" value="1"/>
</dbReference>
<organism evidence="2 3">
    <name type="scientific">Rhizobium puerariae</name>
    <dbReference type="NCBI Taxonomy" id="1585791"/>
    <lineage>
        <taxon>Bacteria</taxon>
        <taxon>Pseudomonadati</taxon>
        <taxon>Pseudomonadota</taxon>
        <taxon>Alphaproteobacteria</taxon>
        <taxon>Hyphomicrobiales</taxon>
        <taxon>Rhizobiaceae</taxon>
        <taxon>Rhizobium/Agrobacterium group</taxon>
        <taxon>Rhizobium</taxon>
    </lineage>
</organism>
<evidence type="ECO:0000313" key="2">
    <source>
        <dbReference type="EMBL" id="MFB9949982.1"/>
    </source>
</evidence>
<dbReference type="EMBL" id="JBHMAA010000015">
    <property type="protein sequence ID" value="MFB9949982.1"/>
    <property type="molecule type" value="Genomic_DNA"/>
</dbReference>
<accession>A0ABV6AH75</accession>
<comment type="caution">
    <text evidence="2">The sequence shown here is derived from an EMBL/GenBank/DDBJ whole genome shotgun (WGS) entry which is preliminary data.</text>
</comment>
<sequence length="80" mass="9245">MTQILTSRDVEEAMKRVLDNHTRSPWFDTEGAAAYLGAMPGTLKTWRTNGEGPKYHLIHGKSVRYHKDDLDRFVRGEDNR</sequence>
<protein>
    <submittedName>
        <fullName evidence="2">Helix-turn-helix domain-containing protein</fullName>
    </submittedName>
</protein>
<dbReference type="Pfam" id="PF12728">
    <property type="entry name" value="HTH_17"/>
    <property type="match status" value="1"/>
</dbReference>
<dbReference type="Proteomes" id="UP001589692">
    <property type="component" value="Unassembled WGS sequence"/>
</dbReference>
<reference evidence="2 3" key="1">
    <citation type="submission" date="2024-09" db="EMBL/GenBank/DDBJ databases">
        <authorList>
            <person name="Sun Q."/>
            <person name="Mori K."/>
        </authorList>
    </citation>
    <scope>NUCLEOTIDE SEQUENCE [LARGE SCALE GENOMIC DNA]</scope>
    <source>
        <strain evidence="2 3">TBRC 4938</strain>
    </source>
</reference>
<feature type="domain" description="Helix-turn-helix" evidence="1">
    <location>
        <begin position="26"/>
        <end position="76"/>
    </location>
</feature>
<name>A0ABV6AH75_9HYPH</name>
<keyword evidence="3" id="KW-1185">Reference proteome</keyword>